<reference evidence="2" key="1">
    <citation type="submission" date="2020-03" db="EMBL/GenBank/DDBJ databases">
        <title>The deep terrestrial virosphere.</title>
        <authorList>
            <person name="Holmfeldt K."/>
            <person name="Nilsson E."/>
            <person name="Simone D."/>
            <person name="Lopez-Fernandez M."/>
            <person name="Wu X."/>
            <person name="de Brujin I."/>
            <person name="Lundin D."/>
            <person name="Andersson A."/>
            <person name="Bertilsson S."/>
            <person name="Dopson M."/>
        </authorList>
    </citation>
    <scope>NUCLEOTIDE SEQUENCE</scope>
    <source>
        <strain evidence="2">TM448B04658</strain>
    </source>
</reference>
<evidence type="ECO:0000256" key="1">
    <source>
        <dbReference type="SAM" id="MobiDB-lite"/>
    </source>
</evidence>
<feature type="region of interest" description="Disordered" evidence="1">
    <location>
        <begin position="33"/>
        <end position="62"/>
    </location>
</feature>
<organism evidence="2">
    <name type="scientific">viral metagenome</name>
    <dbReference type="NCBI Taxonomy" id="1070528"/>
    <lineage>
        <taxon>unclassified sequences</taxon>
        <taxon>metagenomes</taxon>
        <taxon>organismal metagenomes</taxon>
    </lineage>
</organism>
<sequence length="62" mass="6648">MGFGKGKGFTEIEYPRLIPTTLYIPEPEVSYATAEDHSGGGFTDDETLTIPEPSISVEAALT</sequence>
<dbReference type="EMBL" id="MT145098">
    <property type="protein sequence ID" value="QJI03553.1"/>
    <property type="molecule type" value="Genomic_DNA"/>
</dbReference>
<proteinExistence type="predicted"/>
<evidence type="ECO:0000313" key="2">
    <source>
        <dbReference type="EMBL" id="QJI03553.1"/>
    </source>
</evidence>
<protein>
    <submittedName>
        <fullName evidence="2">Uncharacterized protein</fullName>
    </submittedName>
</protein>
<dbReference type="AlphaFoldDB" id="A0A6M3Y0G0"/>
<gene>
    <name evidence="2" type="ORF">TM448B04658_0005</name>
</gene>
<accession>A0A6M3Y0G0</accession>
<name>A0A6M3Y0G0_9ZZZZ</name>